<dbReference type="OrthoDB" id="10056090at2759"/>
<protein>
    <submittedName>
        <fullName evidence="1">Uncharacterized protein</fullName>
    </submittedName>
</protein>
<accession>A0A3M0K825</accession>
<keyword evidence="2" id="KW-1185">Reference proteome</keyword>
<comment type="caution">
    <text evidence="1">The sequence shown here is derived from an EMBL/GenBank/DDBJ whole genome shotgun (WGS) entry which is preliminary data.</text>
</comment>
<dbReference type="EMBL" id="QRBI01000116">
    <property type="protein sequence ID" value="RMC09255.1"/>
    <property type="molecule type" value="Genomic_DNA"/>
</dbReference>
<name>A0A3M0K825_HIRRU</name>
<evidence type="ECO:0000313" key="1">
    <source>
        <dbReference type="EMBL" id="RMC09255.1"/>
    </source>
</evidence>
<organism evidence="1 2">
    <name type="scientific">Hirundo rustica rustica</name>
    <dbReference type="NCBI Taxonomy" id="333673"/>
    <lineage>
        <taxon>Eukaryota</taxon>
        <taxon>Metazoa</taxon>
        <taxon>Chordata</taxon>
        <taxon>Craniata</taxon>
        <taxon>Vertebrata</taxon>
        <taxon>Euteleostomi</taxon>
        <taxon>Archelosauria</taxon>
        <taxon>Archosauria</taxon>
        <taxon>Dinosauria</taxon>
        <taxon>Saurischia</taxon>
        <taxon>Theropoda</taxon>
        <taxon>Coelurosauria</taxon>
        <taxon>Aves</taxon>
        <taxon>Neognathae</taxon>
        <taxon>Neoaves</taxon>
        <taxon>Telluraves</taxon>
        <taxon>Australaves</taxon>
        <taxon>Passeriformes</taxon>
        <taxon>Sylvioidea</taxon>
        <taxon>Hirundinidae</taxon>
        <taxon>Hirundo</taxon>
    </lineage>
</organism>
<gene>
    <name evidence="1" type="ORF">DUI87_14263</name>
</gene>
<evidence type="ECO:0000313" key="2">
    <source>
        <dbReference type="Proteomes" id="UP000269221"/>
    </source>
</evidence>
<dbReference type="Proteomes" id="UP000269221">
    <property type="component" value="Unassembled WGS sequence"/>
</dbReference>
<proteinExistence type="predicted"/>
<dbReference type="AlphaFoldDB" id="A0A3M0K825"/>
<reference evidence="1 2" key="1">
    <citation type="submission" date="2018-07" db="EMBL/GenBank/DDBJ databases">
        <title>A high quality draft genome assembly of the barn swallow (H. rustica rustica).</title>
        <authorList>
            <person name="Formenti G."/>
            <person name="Chiara M."/>
            <person name="Poveda L."/>
            <person name="Francoijs K.-J."/>
            <person name="Bonisoli-Alquati A."/>
            <person name="Canova L."/>
            <person name="Gianfranceschi L."/>
            <person name="Horner D.S."/>
            <person name="Saino N."/>
        </authorList>
    </citation>
    <scope>NUCLEOTIDE SEQUENCE [LARGE SCALE GENOMIC DNA]</scope>
    <source>
        <strain evidence="1">Chelidonia</strain>
        <tissue evidence="1">Blood</tissue>
    </source>
</reference>
<sequence length="228" mass="25691">MMQVHKREANFKAIYGVEELENQQNNAFAKEEKVEQKKIYKYKKVLSNPSRWEVVLKEIRTLVDMALTSPLQDDSIHQAPLEIVSKLLSENNNLTTQDHESIIVVSIFLSKAEDKSVLFDNSSHVESTQCSAMQMGPAFLLWMVLGQINIPTNPFLLRMGKHVLPRLGNVAQHVSASDHATPTNPKDGFRKDLELRCWMGSEDVLVSLDGWSGVFHQSPVAGPPPEEE</sequence>